<dbReference type="InterPro" id="IPR041700">
    <property type="entry name" value="OMP_b-brl_3"/>
</dbReference>
<proteinExistence type="predicted"/>
<feature type="domain" description="Outer membrane protein beta-barrel" evidence="6">
    <location>
        <begin position="298"/>
        <end position="695"/>
    </location>
</feature>
<dbReference type="OrthoDB" id="910296at2"/>
<dbReference type="STRING" id="1121022.GCA_000376105_01626"/>
<dbReference type="InterPro" id="IPR012910">
    <property type="entry name" value="Plug_dom"/>
</dbReference>
<feature type="domain" description="TonB-dependent receptor plug" evidence="5">
    <location>
        <begin position="48"/>
        <end position="135"/>
    </location>
</feature>
<dbReference type="GO" id="GO:0009279">
    <property type="term" value="C:cell outer membrane"/>
    <property type="evidence" value="ECO:0007669"/>
    <property type="project" value="UniProtKB-SubCell"/>
</dbReference>
<feature type="chain" id="PRO_5004728381" description="TonB-dependent receptor" evidence="4">
    <location>
        <begin position="21"/>
        <end position="701"/>
    </location>
</feature>
<keyword evidence="8" id="KW-1185">Reference proteome</keyword>
<protein>
    <recommendedName>
        <fullName evidence="9">TonB-dependent receptor</fullName>
    </recommendedName>
</protein>
<dbReference type="PANTHER" id="PTHR40980">
    <property type="entry name" value="PLUG DOMAIN-CONTAINING PROTEIN"/>
    <property type="match status" value="1"/>
</dbReference>
<accession>V4R8V1</accession>
<dbReference type="Proteomes" id="UP000017837">
    <property type="component" value="Unassembled WGS sequence"/>
</dbReference>
<dbReference type="EMBL" id="AWGB01000040">
    <property type="protein sequence ID" value="ESQ87868.1"/>
    <property type="molecule type" value="Genomic_DNA"/>
</dbReference>
<evidence type="ECO:0000256" key="3">
    <source>
        <dbReference type="ARBA" id="ARBA00023237"/>
    </source>
</evidence>
<dbReference type="AlphaFoldDB" id="V4R8V1"/>
<dbReference type="eggNOG" id="COG4771">
    <property type="taxonomic scope" value="Bacteria"/>
</dbReference>
<evidence type="ECO:0000259" key="6">
    <source>
        <dbReference type="Pfam" id="PF14905"/>
    </source>
</evidence>
<keyword evidence="3" id="KW-0998">Cell outer membrane</keyword>
<evidence type="ECO:0000256" key="1">
    <source>
        <dbReference type="ARBA" id="ARBA00004442"/>
    </source>
</evidence>
<dbReference type="SUPFAM" id="SSF56935">
    <property type="entry name" value="Porins"/>
    <property type="match status" value="1"/>
</dbReference>
<evidence type="ECO:0000259" key="5">
    <source>
        <dbReference type="Pfam" id="PF07715"/>
    </source>
</evidence>
<evidence type="ECO:0000256" key="4">
    <source>
        <dbReference type="SAM" id="SignalP"/>
    </source>
</evidence>
<dbReference type="InterPro" id="IPR036942">
    <property type="entry name" value="Beta-barrel_TonB_sf"/>
</dbReference>
<evidence type="ECO:0008006" key="9">
    <source>
        <dbReference type="Google" id="ProtNLM"/>
    </source>
</evidence>
<evidence type="ECO:0000256" key="2">
    <source>
        <dbReference type="ARBA" id="ARBA00023136"/>
    </source>
</evidence>
<dbReference type="InterPro" id="IPR037066">
    <property type="entry name" value="Plug_dom_sf"/>
</dbReference>
<gene>
    <name evidence="7" type="ORF">ABENE_16640</name>
</gene>
<evidence type="ECO:0000313" key="7">
    <source>
        <dbReference type="EMBL" id="ESQ87868.1"/>
    </source>
</evidence>
<sequence length="701" mass="76303">MKRSLILLSLNLCAGMPAFAQETAKPADTTVVTVTGKKPDVVRKIDSTIYNQGDSAASQSGTAADVLNTVPSVNVSPDGDVSLRGNGNVQIYINGKPSAMMKGENRAATLQSMSGGDIASVEVITNPSAKYDANGGAIINLVLKSDRKPGANGMLIANLGNDVRRNATLSGNYNNGKLNLSGRLGMRDDVRQTLNRDDRTWRNLADGTSGRNTVSSAFFGRRQSTRVQGEIEYTLNDTDTLNFETSASHRYSNNHWQEFRQDFNSAGDLIRDYVRPKTGPNQQDDIEAEASFTRNAANGDKLTLTANHSLTSNRNDRTIRNIYSLPVQPDRIEHFFGKTVTTSDDLKGDYNHPFGATQEIATGFDIQSENNRFDTLKGDIDPISGAETIETGLTNRFIVTERLYAGYVTWQGRFGKWQFQPGARLEGVVTRGHQITSAMQTRSAFGNLTPTLHAAYILSDENRWKLSYTRSLQRPDARDLNPFLAYTDPQNLRSGNPYLKPQTVSALEGGYEHSRGDNSWSATAYCRESERTITDYSYFLSADVLLTTKRNAGNGRSGGVSAESSGKWGEKWKYSLSGNVFYAELQADDMSGTLRHSAVSGTAQVSLDYKPTTADSLHLDGNLSGDTITAQGTRSSISAVNLSWKRKLKPRLSLTVSASDIYNGSLVRTTMQTASVSSVGANLSGGRVFFVGLSYGLGGAK</sequence>
<evidence type="ECO:0000313" key="8">
    <source>
        <dbReference type="Proteomes" id="UP000017837"/>
    </source>
</evidence>
<reference evidence="7 8" key="1">
    <citation type="journal article" date="2014" name="Nature">
        <title>Sequential evolution of bacterial morphology by co-option of a developmental regulator.</title>
        <authorList>
            <person name="Jiang C."/>
            <person name="Brown P.J."/>
            <person name="Ducret A."/>
            <person name="Brun Y.V."/>
        </authorList>
    </citation>
    <scope>NUCLEOTIDE SEQUENCE [LARGE SCALE GENOMIC DNA]</scope>
    <source>
        <strain evidence="7 8">DSM 16100</strain>
    </source>
</reference>
<dbReference type="PATRIC" id="fig|1121022.4.peg.3383"/>
<comment type="subcellular location">
    <subcellularLocation>
        <location evidence="1">Cell outer membrane</location>
    </subcellularLocation>
</comment>
<organism evidence="7 8">
    <name type="scientific">Asticcacaulis benevestitus DSM 16100 = ATCC BAA-896</name>
    <dbReference type="NCBI Taxonomy" id="1121022"/>
    <lineage>
        <taxon>Bacteria</taxon>
        <taxon>Pseudomonadati</taxon>
        <taxon>Pseudomonadota</taxon>
        <taxon>Alphaproteobacteria</taxon>
        <taxon>Caulobacterales</taxon>
        <taxon>Caulobacteraceae</taxon>
        <taxon>Asticcacaulis</taxon>
    </lineage>
</organism>
<dbReference type="PANTHER" id="PTHR40980:SF4">
    <property type="entry name" value="TONB-DEPENDENT RECEPTOR-LIKE BETA-BARREL DOMAIN-CONTAINING PROTEIN"/>
    <property type="match status" value="1"/>
</dbReference>
<dbReference type="Gene3D" id="2.40.170.20">
    <property type="entry name" value="TonB-dependent receptor, beta-barrel domain"/>
    <property type="match status" value="1"/>
</dbReference>
<keyword evidence="2" id="KW-0472">Membrane</keyword>
<keyword evidence="4" id="KW-0732">Signal</keyword>
<dbReference type="Gene3D" id="2.170.130.10">
    <property type="entry name" value="TonB-dependent receptor, plug domain"/>
    <property type="match status" value="1"/>
</dbReference>
<dbReference type="Pfam" id="PF14905">
    <property type="entry name" value="OMP_b-brl_3"/>
    <property type="match status" value="1"/>
</dbReference>
<comment type="caution">
    <text evidence="7">The sequence shown here is derived from an EMBL/GenBank/DDBJ whole genome shotgun (WGS) entry which is preliminary data.</text>
</comment>
<dbReference type="RefSeq" id="WP_018081293.1">
    <property type="nucleotide sequence ID" value="NZ_AQWM01000004.1"/>
</dbReference>
<dbReference type="Pfam" id="PF07715">
    <property type="entry name" value="Plug"/>
    <property type="match status" value="1"/>
</dbReference>
<feature type="signal peptide" evidence="4">
    <location>
        <begin position="1"/>
        <end position="20"/>
    </location>
</feature>
<name>V4R8V1_9CAUL</name>